<reference evidence="5" key="1">
    <citation type="journal article" date="2020" name="Stud. Mycol.">
        <title>101 Dothideomycetes genomes: a test case for predicting lifestyles and emergence of pathogens.</title>
        <authorList>
            <person name="Haridas S."/>
            <person name="Albert R."/>
            <person name="Binder M."/>
            <person name="Bloem J."/>
            <person name="Labutti K."/>
            <person name="Salamov A."/>
            <person name="Andreopoulos B."/>
            <person name="Baker S."/>
            <person name="Barry K."/>
            <person name="Bills G."/>
            <person name="Bluhm B."/>
            <person name="Cannon C."/>
            <person name="Castanera R."/>
            <person name="Culley D."/>
            <person name="Daum C."/>
            <person name="Ezra D."/>
            <person name="Gonzalez J."/>
            <person name="Henrissat B."/>
            <person name="Kuo A."/>
            <person name="Liang C."/>
            <person name="Lipzen A."/>
            <person name="Lutzoni F."/>
            <person name="Magnuson J."/>
            <person name="Mondo S."/>
            <person name="Nolan M."/>
            <person name="Ohm R."/>
            <person name="Pangilinan J."/>
            <person name="Park H.-J."/>
            <person name="Ramirez L."/>
            <person name="Alfaro M."/>
            <person name="Sun H."/>
            <person name="Tritt A."/>
            <person name="Yoshinaga Y."/>
            <person name="Zwiers L.-H."/>
            <person name="Turgeon B."/>
            <person name="Goodwin S."/>
            <person name="Spatafora J."/>
            <person name="Crous P."/>
            <person name="Grigoriev I."/>
        </authorList>
    </citation>
    <scope>NUCLEOTIDE SEQUENCE</scope>
    <source>
        <strain evidence="5">CBS 473.64</strain>
    </source>
</reference>
<organism evidence="5 6">
    <name type="scientific">Massarina eburnea CBS 473.64</name>
    <dbReference type="NCBI Taxonomy" id="1395130"/>
    <lineage>
        <taxon>Eukaryota</taxon>
        <taxon>Fungi</taxon>
        <taxon>Dikarya</taxon>
        <taxon>Ascomycota</taxon>
        <taxon>Pezizomycotina</taxon>
        <taxon>Dothideomycetes</taxon>
        <taxon>Pleosporomycetidae</taxon>
        <taxon>Pleosporales</taxon>
        <taxon>Massarineae</taxon>
        <taxon>Massarinaceae</taxon>
        <taxon>Massarina</taxon>
    </lineage>
</organism>
<sequence length="439" mass="47618">MGKLLDAGFSRKIIGCGTILVPFGLFMLSIAHPDGANASGNFMSIWSTQGLVVGLGMATFFVASSQIAATWFPKHRALAVGVVACGASIAGVIYPTMLKYTIEALGFNNAVRIVAGLVALTSIFALFFATPNPNHFHAQPTNWLSVKTWIDPDAFRNKSFCWFTASIAFLFLGFYPVFFNLEEWAAVKGFGTRDGSRVPLRVNVVSSKPLQTFWLLTITNGASTFGRLFLAAFGDALGALNMHYMTTFICSILIYTLWTLADSLTVALCFCVFFGIFSGAVIGLPPASVANILECTYTEKDEQDQDIGKQKLGQWTGMMYSMASIPALCGPLIAGHLVSTYNTYLTVQLWSGTSLLLSTVCMLVARWYLPLRNGDHVRSVLPILRRNYRRDGNPQLLDPSSSSFVTSAASKNASSSALNEKVETVDPPARAHVGSENTV</sequence>
<evidence type="ECO:0000256" key="1">
    <source>
        <dbReference type="ARBA" id="ARBA00004141"/>
    </source>
</evidence>
<dbReference type="AlphaFoldDB" id="A0A6A6S1R7"/>
<evidence type="ECO:0000313" key="5">
    <source>
        <dbReference type="EMBL" id="KAF2641510.1"/>
    </source>
</evidence>
<keyword evidence="4" id="KW-1133">Transmembrane helix</keyword>
<dbReference type="InterPro" id="IPR050327">
    <property type="entry name" value="Proton-linked_MCT"/>
</dbReference>
<feature type="transmembrane region" description="Helical" evidence="4">
    <location>
        <begin position="110"/>
        <end position="129"/>
    </location>
</feature>
<keyword evidence="4" id="KW-0472">Membrane</keyword>
<dbReference type="SUPFAM" id="SSF103473">
    <property type="entry name" value="MFS general substrate transporter"/>
    <property type="match status" value="1"/>
</dbReference>
<evidence type="ECO:0000256" key="4">
    <source>
        <dbReference type="SAM" id="Phobius"/>
    </source>
</evidence>
<dbReference type="GO" id="GO:0022857">
    <property type="term" value="F:transmembrane transporter activity"/>
    <property type="evidence" value="ECO:0007669"/>
    <property type="project" value="InterPro"/>
</dbReference>
<feature type="transmembrane region" description="Helical" evidence="4">
    <location>
        <begin position="12"/>
        <end position="31"/>
    </location>
</feature>
<feature type="transmembrane region" description="Helical" evidence="4">
    <location>
        <begin position="240"/>
        <end position="258"/>
    </location>
</feature>
<feature type="transmembrane region" description="Helical" evidence="4">
    <location>
        <begin position="160"/>
        <end position="178"/>
    </location>
</feature>
<dbReference type="Pfam" id="PF07690">
    <property type="entry name" value="MFS_1"/>
    <property type="match status" value="1"/>
</dbReference>
<dbReference type="OrthoDB" id="6509908at2759"/>
<evidence type="ECO:0000256" key="3">
    <source>
        <dbReference type="SAM" id="MobiDB-lite"/>
    </source>
</evidence>
<keyword evidence="6" id="KW-1185">Reference proteome</keyword>
<feature type="transmembrane region" description="Helical" evidence="4">
    <location>
        <begin position="213"/>
        <end position="233"/>
    </location>
</feature>
<feature type="transmembrane region" description="Helical" evidence="4">
    <location>
        <begin position="43"/>
        <end position="65"/>
    </location>
</feature>
<feature type="transmembrane region" description="Helical" evidence="4">
    <location>
        <begin position="77"/>
        <end position="98"/>
    </location>
</feature>
<keyword evidence="4" id="KW-0812">Transmembrane</keyword>
<protein>
    <submittedName>
        <fullName evidence="5">MFS general substrate transporter</fullName>
    </submittedName>
</protein>
<dbReference type="InterPro" id="IPR036259">
    <property type="entry name" value="MFS_trans_sf"/>
</dbReference>
<dbReference type="Proteomes" id="UP000799753">
    <property type="component" value="Unassembled WGS sequence"/>
</dbReference>
<proteinExistence type="inferred from homology"/>
<comment type="similarity">
    <text evidence="2">Belongs to the major facilitator superfamily. Monocarboxylate porter (TC 2.A.1.13) family.</text>
</comment>
<accession>A0A6A6S1R7</accession>
<feature type="transmembrane region" description="Helical" evidence="4">
    <location>
        <begin position="318"/>
        <end position="337"/>
    </location>
</feature>
<gene>
    <name evidence="5" type="ORF">P280DRAFT_469124</name>
</gene>
<dbReference type="EMBL" id="MU006783">
    <property type="protein sequence ID" value="KAF2641510.1"/>
    <property type="molecule type" value="Genomic_DNA"/>
</dbReference>
<evidence type="ECO:0000256" key="2">
    <source>
        <dbReference type="ARBA" id="ARBA00006727"/>
    </source>
</evidence>
<name>A0A6A6S1R7_9PLEO</name>
<feature type="region of interest" description="Disordered" evidence="3">
    <location>
        <begin position="411"/>
        <end position="439"/>
    </location>
</feature>
<feature type="transmembrane region" description="Helical" evidence="4">
    <location>
        <begin position="349"/>
        <end position="369"/>
    </location>
</feature>
<dbReference type="PANTHER" id="PTHR11360">
    <property type="entry name" value="MONOCARBOXYLATE TRANSPORTER"/>
    <property type="match status" value="1"/>
</dbReference>
<evidence type="ECO:0000313" key="6">
    <source>
        <dbReference type="Proteomes" id="UP000799753"/>
    </source>
</evidence>
<dbReference type="PANTHER" id="PTHR11360:SF234">
    <property type="entry name" value="MFS-TYPE TRANSPORTER DBAD-RELATED"/>
    <property type="match status" value="1"/>
</dbReference>
<comment type="subcellular location">
    <subcellularLocation>
        <location evidence="1">Membrane</location>
        <topology evidence="1">Multi-pass membrane protein</topology>
    </subcellularLocation>
</comment>
<dbReference type="InterPro" id="IPR011701">
    <property type="entry name" value="MFS"/>
</dbReference>
<dbReference type="Gene3D" id="1.20.1250.20">
    <property type="entry name" value="MFS general substrate transporter like domains"/>
    <property type="match status" value="2"/>
</dbReference>
<dbReference type="GO" id="GO:0016020">
    <property type="term" value="C:membrane"/>
    <property type="evidence" value="ECO:0007669"/>
    <property type="project" value="UniProtKB-SubCell"/>
</dbReference>
<feature type="transmembrane region" description="Helical" evidence="4">
    <location>
        <begin position="264"/>
        <end position="284"/>
    </location>
</feature>